<accession>A0ABV4MR69</accession>
<dbReference type="EMBL" id="JBFSSG010000001">
    <property type="protein sequence ID" value="MEZ8719632.1"/>
    <property type="molecule type" value="Genomic_DNA"/>
</dbReference>
<sequence length="480" mass="54074">MSDDTKSTLDLSHLFEEFGLKAPLVKVPDPEIGMVLRRSLPVMGIKKKQTELVNVMLGLCESSDENTTSLQKVAEQVGLSVSTVRIYTKELVDKNIFEALPCTTDPVNKRKGILYQFVKPDLSWKLATESNQNKKAVQRMQMNLEEVDLINQSDLSDFAFCDLITTVLFGSLRFNRKSNSSKIDSVVVWGSERVSVETRSGKGERIALLIDLRYYIAAVTVLETIIKERVTNKEEITETYNIPLNSILSVLQLNKTGSNKSLAIKAIRRLSGTSFHIRSLPKWFLNRYGMTENSALHLNIFTLRVEGESKEVPGSIVLQLQFPPETIAQIRRRIDGVTEAIHELTLTYSHALSITNNLVFAFNLWTASYFSDRGLTVIDWLEMKDRTAPQYTITEFKKKFSAVLEEYRAPATKKEKDDCGKSIEVIDESYQPVYRNGIALKETASILGVRVSLEDGEFVLLPEISSESLMIQSLSNPLLG</sequence>
<reference evidence="1 2" key="1">
    <citation type="journal article" date="2024" name="ISME J.">
        <title>Tailless and filamentous prophages are predominant in marine Vibrio.</title>
        <authorList>
            <person name="Steensen K."/>
            <person name="Seneca J."/>
            <person name="Bartlau N."/>
            <person name="Yu X.A."/>
            <person name="Hussain F.A."/>
            <person name="Polz M.F."/>
        </authorList>
    </citation>
    <scope>NUCLEOTIDE SEQUENCE [LARGE SCALE GENOMIC DNA]</scope>
    <source>
        <strain evidence="1 2">10N.239.312.F12</strain>
    </source>
</reference>
<dbReference type="Proteomes" id="UP001570071">
    <property type="component" value="Unassembled WGS sequence"/>
</dbReference>
<proteinExistence type="predicted"/>
<keyword evidence="2" id="KW-1185">Reference proteome</keyword>
<organism evidence="1 2">
    <name type="scientific">Vibrio pomeroyi</name>
    <dbReference type="NCBI Taxonomy" id="198832"/>
    <lineage>
        <taxon>Bacteria</taxon>
        <taxon>Pseudomonadati</taxon>
        <taxon>Pseudomonadota</taxon>
        <taxon>Gammaproteobacteria</taxon>
        <taxon>Vibrionales</taxon>
        <taxon>Vibrionaceae</taxon>
        <taxon>Vibrio</taxon>
    </lineage>
</organism>
<protein>
    <submittedName>
        <fullName evidence="1">Uncharacterized protein</fullName>
    </submittedName>
</protein>
<gene>
    <name evidence="1" type="ORF">AB6D66_01040</name>
</gene>
<comment type="caution">
    <text evidence="1">The sequence shown here is derived from an EMBL/GenBank/DDBJ whole genome shotgun (WGS) entry which is preliminary data.</text>
</comment>
<dbReference type="RefSeq" id="WP_269336797.1">
    <property type="nucleotide sequence ID" value="NZ_JBFSSG010000001.1"/>
</dbReference>
<name>A0ABV4MR69_9VIBR</name>
<evidence type="ECO:0000313" key="2">
    <source>
        <dbReference type="Proteomes" id="UP001570071"/>
    </source>
</evidence>
<evidence type="ECO:0000313" key="1">
    <source>
        <dbReference type="EMBL" id="MEZ8719632.1"/>
    </source>
</evidence>